<evidence type="ECO:0000256" key="5">
    <source>
        <dbReference type="ARBA" id="ARBA00022801"/>
    </source>
</evidence>
<keyword evidence="5" id="KW-0378">Hydrolase</keyword>
<dbReference type="GO" id="GO:0005829">
    <property type="term" value="C:cytosol"/>
    <property type="evidence" value="ECO:0007669"/>
    <property type="project" value="TreeGrafter"/>
</dbReference>
<dbReference type="SMART" id="SM00382">
    <property type="entry name" value="AAA"/>
    <property type="match status" value="1"/>
</dbReference>
<dbReference type="SUPFAM" id="SSF54211">
    <property type="entry name" value="Ribosomal protein S5 domain 2-like"/>
    <property type="match status" value="1"/>
</dbReference>
<comment type="function">
    <text evidence="11">Plays a role in repairing double-strand DNA breaks, probably involving stabilizing or processing branched DNA or blocked replication forks.</text>
</comment>
<protein>
    <recommendedName>
        <fullName evidence="11 12">DNA repair protein RadA</fullName>
    </recommendedName>
</protein>
<dbReference type="InterPro" id="IPR014721">
    <property type="entry name" value="Ribsml_uS5_D2-typ_fold_subgr"/>
</dbReference>
<dbReference type="Pfam" id="PF18073">
    <property type="entry name" value="Zn_ribbon_LapB"/>
    <property type="match status" value="1"/>
</dbReference>
<keyword evidence="9 11" id="KW-0238">DNA-binding</keyword>
<dbReference type="Pfam" id="PF13541">
    <property type="entry name" value="ChlI"/>
    <property type="match status" value="1"/>
</dbReference>
<organism evidence="15">
    <name type="scientific">Caldimicrobium thiodismutans</name>
    <dbReference type="NCBI Taxonomy" id="1653476"/>
    <lineage>
        <taxon>Bacteria</taxon>
        <taxon>Pseudomonadati</taxon>
        <taxon>Thermodesulfobacteriota</taxon>
        <taxon>Thermodesulfobacteria</taxon>
        <taxon>Thermodesulfobacteriales</taxon>
        <taxon>Thermodesulfobacteriaceae</taxon>
        <taxon>Caldimicrobium</taxon>
    </lineage>
</organism>
<dbReference type="GO" id="GO:0140664">
    <property type="term" value="F:ATP-dependent DNA damage sensor activity"/>
    <property type="evidence" value="ECO:0007669"/>
    <property type="project" value="InterPro"/>
</dbReference>
<comment type="caution">
    <text evidence="15">The sequence shown here is derived from an EMBL/GenBank/DDBJ whole genome shotgun (WGS) entry which is preliminary data.</text>
</comment>
<dbReference type="InterPro" id="IPR020568">
    <property type="entry name" value="Ribosomal_Su5_D2-typ_SF"/>
</dbReference>
<evidence type="ECO:0000259" key="14">
    <source>
        <dbReference type="PROSITE" id="PS50162"/>
    </source>
</evidence>
<dbReference type="GO" id="GO:0000725">
    <property type="term" value="P:recombinational repair"/>
    <property type="evidence" value="ECO:0007669"/>
    <property type="project" value="UniProtKB-UniRule"/>
</dbReference>
<dbReference type="GO" id="GO:0005524">
    <property type="term" value="F:ATP binding"/>
    <property type="evidence" value="ECO:0007669"/>
    <property type="project" value="UniProtKB-UniRule"/>
</dbReference>
<evidence type="ECO:0000256" key="8">
    <source>
        <dbReference type="ARBA" id="ARBA00023016"/>
    </source>
</evidence>
<keyword evidence="3 11" id="KW-0227">DNA damage</keyword>
<evidence type="ECO:0000256" key="2">
    <source>
        <dbReference type="ARBA" id="ARBA00022741"/>
    </source>
</evidence>
<dbReference type="InterPro" id="IPR003593">
    <property type="entry name" value="AAA+_ATPase"/>
</dbReference>
<sequence>MSYQCQSCGYRSLKWLGRCPDCGTWNSFMEVIEEKKEKVKGFSKREIRPLRLSEISYEAKPRLSTGLEEFDLVLGGGLVPASLILIGGDPGIGKSTLLTQTAANLANRGYRVLYFSAEESAEQVKLRAERLSLVGDFYFASETDLQLLLRLCEEVEPQVVIVDSIQTVYLPELSSSPGSVSQVRECANTLLRLAKERGITVFLVGHITKEGLIAGPKVLEHLVDVVLYLEGERERGFRILRAIKNRFGAVNEIGVFVMTERGLQSHSQYEEFFLSGNGAVFCILEGTRPLLVEGQALVTKSFLAMPRRQAVGFDPVRLSLLCAILEKRLGLNFGDKDVFVKIAEGLRIQDPGADLAIAIALVANLLERDLPEKAIYIGEVGLAGELRPVREISLRLKEAEKKGFQIAYVPEMPGNRKEFSSLKIVQFRTLRELLSELFGF</sequence>
<keyword evidence="4 13" id="KW-0863">Zinc-finger</keyword>
<name>A0A832GRR5_9BACT</name>
<keyword evidence="8 11" id="KW-0346">Stress response</keyword>
<dbReference type="EMBL" id="DSZU01000124">
    <property type="protein sequence ID" value="HGV55784.1"/>
    <property type="molecule type" value="Genomic_DNA"/>
</dbReference>
<evidence type="ECO:0000256" key="10">
    <source>
        <dbReference type="ARBA" id="ARBA00023204"/>
    </source>
</evidence>
<evidence type="ECO:0000313" key="15">
    <source>
        <dbReference type="EMBL" id="HGV55784.1"/>
    </source>
</evidence>
<evidence type="ECO:0000256" key="4">
    <source>
        <dbReference type="ARBA" id="ARBA00022771"/>
    </source>
</evidence>
<dbReference type="InterPro" id="IPR020588">
    <property type="entry name" value="RecA_ATP-bd"/>
</dbReference>
<comment type="domain">
    <text evidence="11">The middle region has homology to RecA with ATPase motifs including the RadA KNRFG motif, while the C-terminus is homologous to Lon protease.</text>
</comment>
<evidence type="ECO:0000256" key="3">
    <source>
        <dbReference type="ARBA" id="ARBA00022763"/>
    </source>
</evidence>
<dbReference type="FunFam" id="3.40.50.300:FF:000050">
    <property type="entry name" value="DNA repair protein RadA"/>
    <property type="match status" value="1"/>
</dbReference>
<keyword evidence="6 13" id="KW-0862">Zinc</keyword>
<reference evidence="15" key="1">
    <citation type="journal article" date="2020" name="mSystems">
        <title>Genome- and Community-Level Interaction Insights into Carbon Utilization and Element Cycling Functions of Hydrothermarchaeota in Hydrothermal Sediment.</title>
        <authorList>
            <person name="Zhou Z."/>
            <person name="Liu Y."/>
            <person name="Xu W."/>
            <person name="Pan J."/>
            <person name="Luo Z.H."/>
            <person name="Li M."/>
        </authorList>
    </citation>
    <scope>NUCLEOTIDE SEQUENCE [LARGE SCALE GENOMIC DNA]</scope>
    <source>
        <strain evidence="15">SpSt-605</strain>
    </source>
</reference>
<feature type="binding site" evidence="11">
    <location>
        <begin position="88"/>
        <end position="95"/>
    </location>
    <ligand>
        <name>ATP</name>
        <dbReference type="ChEBI" id="CHEBI:30616"/>
    </ligand>
</feature>
<dbReference type="Pfam" id="PF13481">
    <property type="entry name" value="AAA_25"/>
    <property type="match status" value="1"/>
</dbReference>
<feature type="short sequence motif" description="RadA KNRFG motif" evidence="11">
    <location>
        <begin position="244"/>
        <end position="248"/>
    </location>
</feature>
<evidence type="ECO:0000256" key="7">
    <source>
        <dbReference type="ARBA" id="ARBA00022840"/>
    </source>
</evidence>
<dbReference type="InterPro" id="IPR041166">
    <property type="entry name" value="Rubredoxin_2"/>
</dbReference>
<gene>
    <name evidence="11 15" type="primary">radA</name>
    <name evidence="15" type="ORF">ENT73_06885</name>
</gene>
<dbReference type="PANTHER" id="PTHR32472">
    <property type="entry name" value="DNA REPAIR PROTEIN RADA"/>
    <property type="match status" value="1"/>
</dbReference>
<keyword evidence="10 11" id="KW-0234">DNA repair</keyword>
<evidence type="ECO:0000256" key="11">
    <source>
        <dbReference type="HAMAP-Rule" id="MF_01498"/>
    </source>
</evidence>
<proteinExistence type="inferred from homology"/>
<dbReference type="NCBIfam" id="TIGR00416">
    <property type="entry name" value="sms"/>
    <property type="match status" value="1"/>
</dbReference>
<accession>A0A832GRR5</accession>
<dbReference type="HAMAP" id="MF_01498">
    <property type="entry name" value="RadA_bact"/>
    <property type="match status" value="1"/>
</dbReference>
<dbReference type="CDD" id="cd01121">
    <property type="entry name" value="RadA_SMS_N"/>
    <property type="match status" value="1"/>
</dbReference>
<feature type="region of interest" description="Lon-protease-like" evidence="11">
    <location>
        <begin position="337"/>
        <end position="440"/>
    </location>
</feature>
<keyword evidence="7 11" id="KW-0067">ATP-binding</keyword>
<keyword evidence="2 11" id="KW-0547">Nucleotide-binding</keyword>
<evidence type="ECO:0000256" key="13">
    <source>
        <dbReference type="RuleBase" id="RU003555"/>
    </source>
</evidence>
<comment type="function">
    <text evidence="13">DNA-dependent ATPase involved in processing of recombination intermediates, plays a role in repairing DNA breaks. Stimulates the branch migration of RecA-mediated strand transfer reactions, allowing the 3' invading strand to extend heteroduplex DNA faster. Binds ssDNA in the presence of ADP but not other nucleotides, has ATPase activity that is stimulated by ssDNA and various branched DNA structures, but inhibited by SSB. Does not have RecA's homology-searching function.</text>
</comment>
<dbReference type="GO" id="GO:0003684">
    <property type="term" value="F:damaged DNA binding"/>
    <property type="evidence" value="ECO:0007669"/>
    <property type="project" value="InterPro"/>
</dbReference>
<dbReference type="InterPro" id="IPR004504">
    <property type="entry name" value="DNA_repair_RadA"/>
</dbReference>
<keyword evidence="1 11" id="KW-0479">Metal-binding</keyword>
<evidence type="ECO:0000256" key="9">
    <source>
        <dbReference type="ARBA" id="ARBA00023125"/>
    </source>
</evidence>
<dbReference type="AlphaFoldDB" id="A0A832GRR5"/>
<dbReference type="Gene3D" id="3.40.50.300">
    <property type="entry name" value="P-loop containing nucleotide triphosphate hydrolases"/>
    <property type="match status" value="1"/>
</dbReference>
<feature type="domain" description="RecA family profile 1" evidence="14">
    <location>
        <begin position="59"/>
        <end position="207"/>
    </location>
</feature>
<dbReference type="GO" id="GO:0008270">
    <property type="term" value="F:zinc ion binding"/>
    <property type="evidence" value="ECO:0007669"/>
    <property type="project" value="UniProtKB-KW"/>
</dbReference>
<evidence type="ECO:0000256" key="12">
    <source>
        <dbReference type="NCBIfam" id="TIGR00416"/>
    </source>
</evidence>
<dbReference type="PRINTS" id="PR01874">
    <property type="entry name" value="DNAREPAIRADA"/>
</dbReference>
<dbReference type="Gene3D" id="3.30.230.10">
    <property type="match status" value="1"/>
</dbReference>
<evidence type="ECO:0000256" key="6">
    <source>
        <dbReference type="ARBA" id="ARBA00022833"/>
    </source>
</evidence>
<dbReference type="SUPFAM" id="SSF52540">
    <property type="entry name" value="P-loop containing nucleoside triphosphate hydrolases"/>
    <property type="match status" value="1"/>
</dbReference>
<dbReference type="InterPro" id="IPR027417">
    <property type="entry name" value="P-loop_NTPase"/>
</dbReference>
<evidence type="ECO:0000256" key="1">
    <source>
        <dbReference type="ARBA" id="ARBA00022723"/>
    </source>
</evidence>
<dbReference type="PANTHER" id="PTHR32472:SF10">
    <property type="entry name" value="DNA REPAIR PROTEIN RADA-LIKE PROTEIN"/>
    <property type="match status" value="1"/>
</dbReference>
<dbReference type="GO" id="GO:0016787">
    <property type="term" value="F:hydrolase activity"/>
    <property type="evidence" value="ECO:0007669"/>
    <property type="project" value="UniProtKB-KW"/>
</dbReference>
<dbReference type="PROSITE" id="PS50162">
    <property type="entry name" value="RECA_2"/>
    <property type="match status" value="1"/>
</dbReference>
<comment type="similarity">
    <text evidence="11 13">Belongs to the RecA family. RadA subfamily.</text>
</comment>